<dbReference type="Pfam" id="PF00867">
    <property type="entry name" value="XPG_I"/>
    <property type="match status" value="1"/>
</dbReference>
<evidence type="ECO:0000256" key="1">
    <source>
        <dbReference type="ARBA" id="ARBA00022723"/>
    </source>
</evidence>
<dbReference type="PANTHER" id="PTHR11081:SF9">
    <property type="entry name" value="FLAP ENDONUCLEASE 1"/>
    <property type="match status" value="1"/>
</dbReference>
<feature type="non-terminal residue" evidence="5">
    <location>
        <position position="1"/>
    </location>
</feature>
<dbReference type="GO" id="GO:0017108">
    <property type="term" value="F:5'-flap endonuclease activity"/>
    <property type="evidence" value="ECO:0007669"/>
    <property type="project" value="TreeGrafter"/>
</dbReference>
<feature type="non-terminal residue" evidence="5">
    <location>
        <position position="57"/>
    </location>
</feature>
<reference evidence="5" key="1">
    <citation type="journal article" date="2014" name="Front. Microbiol.">
        <title>High frequency of phylogenetically diverse reductive dehalogenase-homologous genes in deep subseafloor sedimentary metagenomes.</title>
        <authorList>
            <person name="Kawai M."/>
            <person name="Futagami T."/>
            <person name="Toyoda A."/>
            <person name="Takaki Y."/>
            <person name="Nishi S."/>
            <person name="Hori S."/>
            <person name="Arai W."/>
            <person name="Tsubouchi T."/>
            <person name="Morono Y."/>
            <person name="Uchiyama I."/>
            <person name="Ito T."/>
            <person name="Fujiyama A."/>
            <person name="Inagaki F."/>
            <person name="Takami H."/>
        </authorList>
    </citation>
    <scope>NUCLEOTIDE SEQUENCE</scope>
    <source>
        <strain evidence="5">Expedition CK06-06</strain>
    </source>
</reference>
<proteinExistence type="predicted"/>
<dbReference type="SUPFAM" id="SSF88723">
    <property type="entry name" value="PIN domain-like"/>
    <property type="match status" value="1"/>
</dbReference>
<evidence type="ECO:0000256" key="2">
    <source>
        <dbReference type="ARBA" id="ARBA00022759"/>
    </source>
</evidence>
<accession>X1RXK2</accession>
<feature type="domain" description="XPG-I" evidence="4">
    <location>
        <begin position="10"/>
        <end position="57"/>
    </location>
</feature>
<evidence type="ECO:0000313" key="5">
    <source>
        <dbReference type="EMBL" id="GAI67925.1"/>
    </source>
</evidence>
<dbReference type="Gene3D" id="3.40.50.1010">
    <property type="entry name" value="5'-nuclease"/>
    <property type="match status" value="1"/>
</dbReference>
<dbReference type="InterPro" id="IPR006086">
    <property type="entry name" value="XPG-I_dom"/>
</dbReference>
<keyword evidence="3" id="KW-0460">Magnesium</keyword>
<keyword evidence="2" id="KW-0255">Endonuclease</keyword>
<dbReference type="PRINTS" id="PR00853">
    <property type="entry name" value="XPGRADSUPER"/>
</dbReference>
<keyword evidence="2" id="KW-0540">Nuclease</keyword>
<evidence type="ECO:0000259" key="4">
    <source>
        <dbReference type="SMART" id="SM00484"/>
    </source>
</evidence>
<gene>
    <name evidence="5" type="ORF">S06H3_66485</name>
</gene>
<evidence type="ECO:0000256" key="3">
    <source>
        <dbReference type="ARBA" id="ARBA00022842"/>
    </source>
</evidence>
<comment type="caution">
    <text evidence="5">The sequence shown here is derived from an EMBL/GenBank/DDBJ whole genome shotgun (WGS) entry which is preliminary data.</text>
</comment>
<dbReference type="SMART" id="SM00484">
    <property type="entry name" value="XPGI"/>
    <property type="match status" value="1"/>
</dbReference>
<dbReference type="PANTHER" id="PTHR11081">
    <property type="entry name" value="FLAP ENDONUCLEASE FAMILY MEMBER"/>
    <property type="match status" value="1"/>
</dbReference>
<organism evidence="5">
    <name type="scientific">marine sediment metagenome</name>
    <dbReference type="NCBI Taxonomy" id="412755"/>
    <lineage>
        <taxon>unclassified sequences</taxon>
        <taxon>metagenomes</taxon>
        <taxon>ecological metagenomes</taxon>
    </lineage>
</organism>
<dbReference type="AlphaFoldDB" id="X1RXK2"/>
<name>X1RXK2_9ZZZZ</name>
<dbReference type="GO" id="GO:0046872">
    <property type="term" value="F:metal ion binding"/>
    <property type="evidence" value="ECO:0007669"/>
    <property type="project" value="UniProtKB-KW"/>
</dbReference>
<sequence>IVEESKEFVKMLGLPIIQSPSEADAQIAFMNEKRDVWACATSDIDPLLYSAPRLITN</sequence>
<protein>
    <recommendedName>
        <fullName evidence="4">XPG-I domain-containing protein</fullName>
    </recommendedName>
</protein>
<dbReference type="InterPro" id="IPR006084">
    <property type="entry name" value="XPG/Rad2"/>
</dbReference>
<keyword evidence="2" id="KW-0378">Hydrolase</keyword>
<keyword evidence="1" id="KW-0479">Metal-binding</keyword>
<dbReference type="EMBL" id="BARV01045343">
    <property type="protein sequence ID" value="GAI67925.1"/>
    <property type="molecule type" value="Genomic_DNA"/>
</dbReference>
<dbReference type="InterPro" id="IPR029060">
    <property type="entry name" value="PIN-like_dom_sf"/>
</dbReference>